<accession>A0ABY5B9N7</accession>
<proteinExistence type="predicted"/>
<evidence type="ECO:0000313" key="2">
    <source>
        <dbReference type="Proteomes" id="UP001056386"/>
    </source>
</evidence>
<gene>
    <name evidence="1" type="ORF">NFI99_11410</name>
</gene>
<organism evidence="1 2">
    <name type="scientific">Burkholderia glumae</name>
    <name type="common">Pseudomonas glumae</name>
    <dbReference type="NCBI Taxonomy" id="337"/>
    <lineage>
        <taxon>Bacteria</taxon>
        <taxon>Pseudomonadati</taxon>
        <taxon>Pseudomonadota</taxon>
        <taxon>Betaproteobacteria</taxon>
        <taxon>Burkholderiales</taxon>
        <taxon>Burkholderiaceae</taxon>
        <taxon>Burkholderia</taxon>
    </lineage>
</organism>
<dbReference type="Proteomes" id="UP001056386">
    <property type="component" value="Chromosome 2"/>
</dbReference>
<dbReference type="EMBL" id="CP099583">
    <property type="protein sequence ID" value="USS42779.1"/>
    <property type="molecule type" value="Genomic_DNA"/>
</dbReference>
<sequence length="61" mass="6706">MTLSELRKRLREDSLSPQTIETTVASHVNSPLACAVNAIVTSRDTDGEMLRLPSELMPILP</sequence>
<reference evidence="1" key="1">
    <citation type="submission" date="2022-06" db="EMBL/GenBank/DDBJ databases">
        <title>Draft genome sequence of Burkholderia glumae strain GR20004 isolated from rice panicle showing bacterial panicle blight.</title>
        <authorList>
            <person name="Choi S.Y."/>
            <person name="Lee Y.H."/>
        </authorList>
    </citation>
    <scope>NUCLEOTIDE SEQUENCE</scope>
    <source>
        <strain evidence="1">GR20004</strain>
    </source>
</reference>
<keyword evidence="2" id="KW-1185">Reference proteome</keyword>
<protein>
    <submittedName>
        <fullName evidence="1">Uncharacterized protein</fullName>
    </submittedName>
</protein>
<evidence type="ECO:0000313" key="1">
    <source>
        <dbReference type="EMBL" id="USS42779.1"/>
    </source>
</evidence>
<name>A0ABY5B9N7_BURGL</name>
<dbReference type="RefSeq" id="WP_186159308.1">
    <property type="nucleotide sequence ID" value="NZ_CP099583.1"/>
</dbReference>